<evidence type="ECO:0000313" key="1">
    <source>
        <dbReference type="EMBL" id="MSU08211.1"/>
    </source>
</evidence>
<dbReference type="AlphaFoldDB" id="A0A6I2UGA3"/>
<dbReference type="GeneID" id="96778125"/>
<comment type="caution">
    <text evidence="1">The sequence shown here is derived from an EMBL/GenBank/DDBJ whole genome shotgun (WGS) entry which is preliminary data.</text>
</comment>
<dbReference type="Proteomes" id="UP000433181">
    <property type="component" value="Unassembled WGS sequence"/>
</dbReference>
<dbReference type="RefSeq" id="WP_154406367.1">
    <property type="nucleotide sequence ID" value="NZ_VUNR01000005.1"/>
</dbReference>
<keyword evidence="2" id="KW-1185">Reference proteome</keyword>
<reference evidence="1 2" key="1">
    <citation type="submission" date="2019-08" db="EMBL/GenBank/DDBJ databases">
        <title>In-depth cultivation of the pig gut microbiome towards novel bacterial diversity and tailored functional studies.</title>
        <authorList>
            <person name="Wylensek D."/>
            <person name="Hitch T.C.A."/>
            <person name="Clavel T."/>
        </authorList>
    </citation>
    <scope>NUCLEOTIDE SEQUENCE [LARGE SCALE GENOMIC DNA]</scope>
    <source>
        <strain evidence="1 2">WCA-693-APC-5D-A</strain>
    </source>
</reference>
<accession>A0A6I2UGA3</accession>
<sequence length="191" mass="22233">MSSVLEFYSDRLERLQCERGFIEEGLMLRRGKTQNPYTISDHKNVIVPLGTKIANGDLIKRIDHELQDQFIIVAKQIGADCVSMQGKRINSFIDIYQISNKLDDHHRKVGLKEELVLKNVPSYCEDQSAYNQFYDAGYLPKVVKKFFVQPDDRIKDMQRIKSEDGVFQIDGITKEKYRDVWVIQVSEDARK</sequence>
<organism evidence="1 2">
    <name type="scientific">Anaerovibrio slackiae</name>
    <dbReference type="NCBI Taxonomy" id="2652309"/>
    <lineage>
        <taxon>Bacteria</taxon>
        <taxon>Bacillati</taxon>
        <taxon>Bacillota</taxon>
        <taxon>Negativicutes</taxon>
        <taxon>Selenomonadales</taxon>
        <taxon>Selenomonadaceae</taxon>
        <taxon>Anaerovibrio</taxon>
    </lineage>
</organism>
<name>A0A6I2UGA3_9FIRM</name>
<proteinExistence type="predicted"/>
<gene>
    <name evidence="1" type="ORF">FYJ84_04295</name>
</gene>
<dbReference type="EMBL" id="VUNR01000005">
    <property type="protein sequence ID" value="MSU08211.1"/>
    <property type="molecule type" value="Genomic_DNA"/>
</dbReference>
<evidence type="ECO:0000313" key="2">
    <source>
        <dbReference type="Proteomes" id="UP000433181"/>
    </source>
</evidence>
<protein>
    <submittedName>
        <fullName evidence="1">Uncharacterized protein</fullName>
    </submittedName>
</protein>